<protein>
    <submittedName>
        <fullName evidence="9">MFS transporter</fullName>
    </submittedName>
</protein>
<dbReference type="InterPro" id="IPR020846">
    <property type="entry name" value="MFS_dom"/>
</dbReference>
<dbReference type="InterPro" id="IPR010290">
    <property type="entry name" value="TM_effector"/>
</dbReference>
<evidence type="ECO:0000256" key="3">
    <source>
        <dbReference type="ARBA" id="ARBA00022475"/>
    </source>
</evidence>
<dbReference type="PANTHER" id="PTHR23513:SF6">
    <property type="entry name" value="MAJOR FACILITATOR SUPERFAMILY ASSOCIATED DOMAIN-CONTAINING PROTEIN"/>
    <property type="match status" value="1"/>
</dbReference>
<feature type="transmembrane region" description="Helical" evidence="7">
    <location>
        <begin position="122"/>
        <end position="140"/>
    </location>
</feature>
<organism evidence="9 10">
    <name type="scientific">Catenulispora subtropica</name>
    <dbReference type="NCBI Taxonomy" id="450798"/>
    <lineage>
        <taxon>Bacteria</taxon>
        <taxon>Bacillati</taxon>
        <taxon>Actinomycetota</taxon>
        <taxon>Actinomycetes</taxon>
        <taxon>Catenulisporales</taxon>
        <taxon>Catenulisporaceae</taxon>
        <taxon>Catenulispora</taxon>
    </lineage>
</organism>
<evidence type="ECO:0000313" key="9">
    <source>
        <dbReference type="EMBL" id="GAA2003913.1"/>
    </source>
</evidence>
<feature type="transmembrane region" description="Helical" evidence="7">
    <location>
        <begin position="304"/>
        <end position="322"/>
    </location>
</feature>
<evidence type="ECO:0000256" key="5">
    <source>
        <dbReference type="ARBA" id="ARBA00022989"/>
    </source>
</evidence>
<feature type="transmembrane region" description="Helical" evidence="7">
    <location>
        <begin position="27"/>
        <end position="54"/>
    </location>
</feature>
<evidence type="ECO:0000259" key="8">
    <source>
        <dbReference type="PROSITE" id="PS50850"/>
    </source>
</evidence>
<keyword evidence="4 7" id="KW-0812">Transmembrane</keyword>
<reference evidence="9 10" key="1">
    <citation type="journal article" date="2019" name="Int. J. Syst. Evol. Microbiol.">
        <title>The Global Catalogue of Microorganisms (GCM) 10K type strain sequencing project: providing services to taxonomists for standard genome sequencing and annotation.</title>
        <authorList>
            <consortium name="The Broad Institute Genomics Platform"/>
            <consortium name="The Broad Institute Genome Sequencing Center for Infectious Disease"/>
            <person name="Wu L."/>
            <person name="Ma J."/>
        </authorList>
    </citation>
    <scope>NUCLEOTIDE SEQUENCE [LARGE SCALE GENOMIC DNA]</scope>
    <source>
        <strain evidence="9 10">JCM 16013</strain>
    </source>
</reference>
<sequence length="433" mass="45761">MGHSRGVTDTLTGPAPRRSLWRHRDFLLLWGGQAVSEIGSAITMLAVPLAAVLLLDAGTFQVGLLTAMSTLPFLLVALPAGALVDRAAKHRLMMWCDVGRLLLLGSVPLATLPGLRLTYPHLLVVALLTGVLTVFFDVAYQSYLPVLLDKEDLVDGNGKLGTTAAFAQFAGPALGGVLVGLLGAARSLIADAATYAVSAVTLFLIRTPEPAPHPAHGERRIRDDVKEGLHFVVKHPILRRIVACTGTGNLFNAMMLAVETPFMVRVLDLEPGGVGLVLTLGACGGIVGGLIARPLANRFGSARIIWLSPLVIGLPAFLAPLATPGWGVLLYAAGLAFFGMMAVVYNVAQVSYRQAITPHALLGRMNASVRFIVWGTMPLGALLGGLLGTWFGLRATVWIAVLGSYAAVAWVFFSPLRSLRDVPLAAEPTPDPV</sequence>
<evidence type="ECO:0000256" key="4">
    <source>
        <dbReference type="ARBA" id="ARBA00022692"/>
    </source>
</evidence>
<feature type="transmembrane region" description="Helical" evidence="7">
    <location>
        <begin position="328"/>
        <end position="348"/>
    </location>
</feature>
<keyword evidence="10" id="KW-1185">Reference proteome</keyword>
<evidence type="ECO:0000256" key="1">
    <source>
        <dbReference type="ARBA" id="ARBA00004651"/>
    </source>
</evidence>
<feature type="transmembrane region" description="Helical" evidence="7">
    <location>
        <begin position="272"/>
        <end position="292"/>
    </location>
</feature>
<keyword evidence="5 7" id="KW-1133">Transmembrane helix</keyword>
<feature type="transmembrane region" description="Helical" evidence="7">
    <location>
        <begin position="369"/>
        <end position="391"/>
    </location>
</feature>
<dbReference type="PROSITE" id="PS50850">
    <property type="entry name" value="MFS"/>
    <property type="match status" value="1"/>
</dbReference>
<accession>A0ABN2TBA6</accession>
<dbReference type="Gene3D" id="1.20.1250.20">
    <property type="entry name" value="MFS general substrate transporter like domains"/>
    <property type="match status" value="1"/>
</dbReference>
<evidence type="ECO:0000256" key="2">
    <source>
        <dbReference type="ARBA" id="ARBA00022448"/>
    </source>
</evidence>
<proteinExistence type="predicted"/>
<dbReference type="CDD" id="cd06173">
    <property type="entry name" value="MFS_MefA_like"/>
    <property type="match status" value="1"/>
</dbReference>
<dbReference type="PANTHER" id="PTHR23513">
    <property type="entry name" value="INTEGRAL MEMBRANE EFFLUX PROTEIN-RELATED"/>
    <property type="match status" value="1"/>
</dbReference>
<evidence type="ECO:0000256" key="6">
    <source>
        <dbReference type="ARBA" id="ARBA00023136"/>
    </source>
</evidence>
<feature type="transmembrane region" description="Helical" evidence="7">
    <location>
        <begin position="397"/>
        <end position="416"/>
    </location>
</feature>
<evidence type="ECO:0000256" key="7">
    <source>
        <dbReference type="SAM" id="Phobius"/>
    </source>
</evidence>
<dbReference type="InterPro" id="IPR036259">
    <property type="entry name" value="MFS_trans_sf"/>
</dbReference>
<dbReference type="EMBL" id="BAAAQM010000080">
    <property type="protein sequence ID" value="GAA2003913.1"/>
    <property type="molecule type" value="Genomic_DNA"/>
</dbReference>
<feature type="domain" description="Major facilitator superfamily (MFS) profile" evidence="8">
    <location>
        <begin position="238"/>
        <end position="433"/>
    </location>
</feature>
<dbReference type="SUPFAM" id="SSF103473">
    <property type="entry name" value="MFS general substrate transporter"/>
    <property type="match status" value="1"/>
</dbReference>
<comment type="caution">
    <text evidence="9">The sequence shown here is derived from an EMBL/GenBank/DDBJ whole genome shotgun (WGS) entry which is preliminary data.</text>
</comment>
<keyword evidence="6 7" id="KW-0472">Membrane</keyword>
<evidence type="ECO:0000313" key="10">
    <source>
        <dbReference type="Proteomes" id="UP001499854"/>
    </source>
</evidence>
<gene>
    <name evidence="9" type="ORF">GCM10009838_82660</name>
</gene>
<comment type="subcellular location">
    <subcellularLocation>
        <location evidence="1">Cell membrane</location>
        <topology evidence="1">Multi-pass membrane protein</topology>
    </subcellularLocation>
</comment>
<name>A0ABN2TBA6_9ACTN</name>
<feature type="transmembrane region" description="Helical" evidence="7">
    <location>
        <begin position="60"/>
        <end position="84"/>
    </location>
</feature>
<keyword evidence="3" id="KW-1003">Cell membrane</keyword>
<feature type="transmembrane region" description="Helical" evidence="7">
    <location>
        <begin position="160"/>
        <end position="181"/>
    </location>
</feature>
<keyword evidence="2" id="KW-0813">Transport</keyword>
<dbReference type="Pfam" id="PF05977">
    <property type="entry name" value="MFS_3"/>
    <property type="match status" value="1"/>
</dbReference>
<dbReference type="Proteomes" id="UP001499854">
    <property type="component" value="Unassembled WGS sequence"/>
</dbReference>